<feature type="chain" id="PRO_5035736083" description="Secreted protein" evidence="1">
    <location>
        <begin position="32"/>
        <end position="66"/>
    </location>
</feature>
<sequence>MIVACFSCRLDMGLGFCVWLSFGTSLSSVRGCEVGAARGCVHATAFRSLGHRIDARFAAWHGHQFL</sequence>
<organism evidence="2 3">
    <name type="scientific">Ceratodon purpureus</name>
    <name type="common">Fire moss</name>
    <name type="synonym">Dicranum purpureum</name>
    <dbReference type="NCBI Taxonomy" id="3225"/>
    <lineage>
        <taxon>Eukaryota</taxon>
        <taxon>Viridiplantae</taxon>
        <taxon>Streptophyta</taxon>
        <taxon>Embryophyta</taxon>
        <taxon>Bryophyta</taxon>
        <taxon>Bryophytina</taxon>
        <taxon>Bryopsida</taxon>
        <taxon>Dicranidae</taxon>
        <taxon>Pseudoditrichales</taxon>
        <taxon>Ditrichaceae</taxon>
        <taxon>Ceratodon</taxon>
    </lineage>
</organism>
<comment type="caution">
    <text evidence="2">The sequence shown here is derived from an EMBL/GenBank/DDBJ whole genome shotgun (WGS) entry which is preliminary data.</text>
</comment>
<proteinExistence type="predicted"/>
<evidence type="ECO:0000313" key="2">
    <source>
        <dbReference type="EMBL" id="KAG0572677.1"/>
    </source>
</evidence>
<name>A0A8T0HPF3_CERPU</name>
<evidence type="ECO:0000256" key="1">
    <source>
        <dbReference type="SAM" id="SignalP"/>
    </source>
</evidence>
<reference evidence="2" key="1">
    <citation type="submission" date="2020-06" db="EMBL/GenBank/DDBJ databases">
        <title>WGS assembly of Ceratodon purpureus strain R40.</title>
        <authorList>
            <person name="Carey S.B."/>
            <person name="Jenkins J."/>
            <person name="Shu S."/>
            <person name="Lovell J.T."/>
            <person name="Sreedasyam A."/>
            <person name="Maumus F."/>
            <person name="Tiley G.P."/>
            <person name="Fernandez-Pozo N."/>
            <person name="Barry K."/>
            <person name="Chen C."/>
            <person name="Wang M."/>
            <person name="Lipzen A."/>
            <person name="Daum C."/>
            <person name="Saski C.A."/>
            <person name="Payton A.C."/>
            <person name="Mcbreen J.C."/>
            <person name="Conrad R.E."/>
            <person name="Kollar L.M."/>
            <person name="Olsson S."/>
            <person name="Huttunen S."/>
            <person name="Landis J.B."/>
            <person name="Wickett N.J."/>
            <person name="Johnson M.G."/>
            <person name="Rensing S.A."/>
            <person name="Grimwood J."/>
            <person name="Schmutz J."/>
            <person name="Mcdaniel S.F."/>
        </authorList>
    </citation>
    <scope>NUCLEOTIDE SEQUENCE</scope>
    <source>
        <strain evidence="2">R40</strain>
    </source>
</reference>
<evidence type="ECO:0008006" key="4">
    <source>
        <dbReference type="Google" id="ProtNLM"/>
    </source>
</evidence>
<keyword evidence="1" id="KW-0732">Signal</keyword>
<dbReference type="AlphaFoldDB" id="A0A8T0HPF3"/>
<dbReference type="EMBL" id="CM026426">
    <property type="protein sequence ID" value="KAG0572677.1"/>
    <property type="molecule type" value="Genomic_DNA"/>
</dbReference>
<evidence type="ECO:0000313" key="3">
    <source>
        <dbReference type="Proteomes" id="UP000822688"/>
    </source>
</evidence>
<keyword evidence="3" id="KW-1185">Reference proteome</keyword>
<feature type="signal peptide" evidence="1">
    <location>
        <begin position="1"/>
        <end position="31"/>
    </location>
</feature>
<dbReference type="Proteomes" id="UP000822688">
    <property type="component" value="Chromosome V"/>
</dbReference>
<gene>
    <name evidence="2" type="ORF">KC19_VG116300</name>
</gene>
<protein>
    <recommendedName>
        <fullName evidence="4">Secreted protein</fullName>
    </recommendedName>
</protein>
<accession>A0A8T0HPF3</accession>